<keyword evidence="5" id="KW-1133">Transmembrane helix</keyword>
<dbReference type="EMBL" id="JAWRVE010000101">
    <property type="protein sequence ID" value="KAL1858993.1"/>
    <property type="molecule type" value="Genomic_DNA"/>
</dbReference>
<dbReference type="Gene3D" id="1.25.40.20">
    <property type="entry name" value="Ankyrin repeat-containing domain"/>
    <property type="match status" value="1"/>
</dbReference>
<evidence type="ECO:0000256" key="1">
    <source>
        <dbReference type="ARBA" id="ARBA00022737"/>
    </source>
</evidence>
<feature type="transmembrane region" description="Helical" evidence="5">
    <location>
        <begin position="894"/>
        <end position="913"/>
    </location>
</feature>
<dbReference type="PANTHER" id="PTHR24189:SF50">
    <property type="entry name" value="ANKYRIN REPEAT AND SOCS BOX PROTEIN 2"/>
    <property type="match status" value="1"/>
</dbReference>
<keyword evidence="1" id="KW-0677">Repeat</keyword>
<evidence type="ECO:0000313" key="7">
    <source>
        <dbReference type="Proteomes" id="UP001583177"/>
    </source>
</evidence>
<evidence type="ECO:0000313" key="6">
    <source>
        <dbReference type="EMBL" id="KAL1858993.1"/>
    </source>
</evidence>
<feature type="compositionally biased region" description="Basic and acidic residues" evidence="4">
    <location>
        <begin position="466"/>
        <end position="482"/>
    </location>
</feature>
<keyword evidence="7" id="KW-1185">Reference proteome</keyword>
<dbReference type="InterPro" id="IPR050745">
    <property type="entry name" value="Multifunctional_regulatory"/>
</dbReference>
<organism evidence="6 7">
    <name type="scientific">Diaporthe australafricana</name>
    <dbReference type="NCBI Taxonomy" id="127596"/>
    <lineage>
        <taxon>Eukaryota</taxon>
        <taxon>Fungi</taxon>
        <taxon>Dikarya</taxon>
        <taxon>Ascomycota</taxon>
        <taxon>Pezizomycotina</taxon>
        <taxon>Sordariomycetes</taxon>
        <taxon>Sordariomycetidae</taxon>
        <taxon>Diaporthales</taxon>
        <taxon>Diaporthaceae</taxon>
        <taxon>Diaporthe</taxon>
    </lineage>
</organism>
<keyword evidence="5" id="KW-0472">Membrane</keyword>
<dbReference type="SUPFAM" id="SSF48403">
    <property type="entry name" value="Ankyrin repeat"/>
    <property type="match status" value="1"/>
</dbReference>
<keyword evidence="5" id="KW-0812">Transmembrane</keyword>
<sequence>MATASLSSSNAPEHVQKHIRLLSASVSGNENRVLELLSEEAWTSQADHHALRQALVKIATKGNLKVLRLLLQHGAGVHPKKENELSALFKAAEAGHVAVVTELLEHGADPNWRGKNGQTALFPTCMRGHNAVVKVLLDKGADVNGGRNQEGKPGDKDGRTPLLFCASEKRGKWTLDTIRLLLQKDVDLNPRDSISRTPLHWTATNNYIDLARTLLSGEFGKQADINASQNTTSGHEKVVRLLLERPETNISIKDQFERTALLCAAERHHKDLVHLLSPSRAANRLSESAREASKLFSATVVDFGDFQEMKFRKGDVSEKKKQLVFKPSIYDLLYGWKDSEKNVPTVPILAKNVKWEPHFRWIHLPANNIAWVETLLAKSFVEGGFRDVEGFKALEKCFDQEHSAPPLAHAKFMRTFCQRVPSRRAEKEDLPLGVLSEQAAEINPQTGPTVADSIITDTSENSTSKVDAKKKSKSDQITDRHPQAKPKRKKGNPGNPPGTKEAKLNSRQSSFAPSFASTEAFRQLMNNGKMVLFMPFLHYETHDRRLSMADTILRARTGGKPQRTASRDELLIHAYCNNLHPRRTLDQFFYHGIDTTQRDNDQVVWRYCHEHELEPKVFMVDQLWLWILGGDTVISCFPQRWDQPKQDPLNVIDGIVEETNAKTSAPIQSVYDLAMVITGRASGLFDRHRLDEQDFQFLDMFESSIGHVTDQESRLFRKFHKASEKSTQWLKRYRRGTGSSIEHEFSDDLLNIHQETRLLSEIKDIQDELNIIAVVLDSQMLVLEEFHKNITDELRLEGSRKSTDGVVKEIRRRFQDQERLLEVHQNDLIRMDKQARSIHGSLTNLLDLKQKHSNALEARFAREQAIIAAKQAAFFAINFQDWGNHLTIGYVTKYMFGIGLAISFVFITMAFLVHDISDAWKTLVRATKDYGGRLGRRKSTAEDNGDLMDDVSTWAVRDNKPGTAGAASAAYRPQLDEVDWKGRVLDGQDRYTIRMSRDQDRYDHARLGFSPLRHGSRKLSAGSGHGMSMVRRSLDGRRGRRSDDLERGRDSSKVR</sequence>
<proteinExistence type="predicted"/>
<feature type="repeat" description="ANK" evidence="3">
    <location>
        <begin position="157"/>
        <end position="193"/>
    </location>
</feature>
<evidence type="ECO:0008006" key="8">
    <source>
        <dbReference type="Google" id="ProtNLM"/>
    </source>
</evidence>
<feature type="compositionally biased region" description="Basic and acidic residues" evidence="4">
    <location>
        <begin position="1032"/>
        <end position="1055"/>
    </location>
</feature>
<feature type="repeat" description="ANK" evidence="3">
    <location>
        <begin position="83"/>
        <end position="115"/>
    </location>
</feature>
<feature type="repeat" description="ANK" evidence="3">
    <location>
        <begin position="116"/>
        <end position="148"/>
    </location>
</feature>
<feature type="region of interest" description="Disordered" evidence="4">
    <location>
        <begin position="142"/>
        <end position="161"/>
    </location>
</feature>
<dbReference type="PANTHER" id="PTHR24189">
    <property type="entry name" value="MYOTROPHIN"/>
    <property type="match status" value="1"/>
</dbReference>
<dbReference type="InterPro" id="IPR002110">
    <property type="entry name" value="Ankyrin_rpt"/>
</dbReference>
<keyword evidence="2 3" id="KW-0040">ANK repeat</keyword>
<feature type="region of interest" description="Disordered" evidence="4">
    <location>
        <begin position="437"/>
        <end position="511"/>
    </location>
</feature>
<evidence type="ECO:0000256" key="2">
    <source>
        <dbReference type="ARBA" id="ARBA00023043"/>
    </source>
</evidence>
<dbReference type="SMART" id="SM00248">
    <property type="entry name" value="ANK"/>
    <property type="match status" value="6"/>
</dbReference>
<reference evidence="6 7" key="1">
    <citation type="journal article" date="2024" name="IMA Fungus">
        <title>IMA Genome - F19 : A genome assembly and annotation guide to empower mycologists, including annotated draft genome sequences of Ceratocystis pirilliformis, Diaporthe australafricana, Fusarium ophioides, Paecilomyces lecythidis, and Sporothrix stenoceras.</title>
        <authorList>
            <person name="Aylward J."/>
            <person name="Wilson A.M."/>
            <person name="Visagie C.M."/>
            <person name="Spraker J."/>
            <person name="Barnes I."/>
            <person name="Buitendag C."/>
            <person name="Ceriani C."/>
            <person name="Del Mar Angel L."/>
            <person name="du Plessis D."/>
            <person name="Fuchs T."/>
            <person name="Gasser K."/>
            <person name="Kramer D."/>
            <person name="Li W."/>
            <person name="Munsamy K."/>
            <person name="Piso A."/>
            <person name="Price J.L."/>
            <person name="Sonnekus B."/>
            <person name="Thomas C."/>
            <person name="van der Nest A."/>
            <person name="van Dijk A."/>
            <person name="van Heerden A."/>
            <person name="van Vuuren N."/>
            <person name="Yilmaz N."/>
            <person name="Duong T.A."/>
            <person name="van der Merwe N.A."/>
            <person name="Wingfield M.J."/>
            <person name="Wingfield B.D."/>
        </authorList>
    </citation>
    <scope>NUCLEOTIDE SEQUENCE [LARGE SCALE GENOMIC DNA]</scope>
    <source>
        <strain evidence="6 7">CMW 18300</strain>
    </source>
</reference>
<feature type="compositionally biased region" description="Basic and acidic residues" evidence="4">
    <location>
        <begin position="149"/>
        <end position="159"/>
    </location>
</feature>
<name>A0ABR3WD23_9PEZI</name>
<dbReference type="InterPro" id="IPR036770">
    <property type="entry name" value="Ankyrin_rpt-contain_sf"/>
</dbReference>
<dbReference type="PROSITE" id="PS50297">
    <property type="entry name" value="ANK_REP_REGION"/>
    <property type="match status" value="2"/>
</dbReference>
<dbReference type="PROSITE" id="PS50088">
    <property type="entry name" value="ANK_REPEAT"/>
    <property type="match status" value="3"/>
</dbReference>
<comment type="caution">
    <text evidence="6">The sequence shown here is derived from an EMBL/GenBank/DDBJ whole genome shotgun (WGS) entry which is preliminary data.</text>
</comment>
<evidence type="ECO:0000256" key="4">
    <source>
        <dbReference type="SAM" id="MobiDB-lite"/>
    </source>
</evidence>
<evidence type="ECO:0000256" key="3">
    <source>
        <dbReference type="PROSITE-ProRule" id="PRU00023"/>
    </source>
</evidence>
<evidence type="ECO:0000256" key="5">
    <source>
        <dbReference type="SAM" id="Phobius"/>
    </source>
</evidence>
<dbReference type="Pfam" id="PF12796">
    <property type="entry name" value="Ank_2"/>
    <property type="match status" value="2"/>
</dbReference>
<protein>
    <recommendedName>
        <fullName evidence="8">Ankyrin repeat protein</fullName>
    </recommendedName>
</protein>
<feature type="region of interest" description="Disordered" evidence="4">
    <location>
        <begin position="1013"/>
        <end position="1055"/>
    </location>
</feature>
<accession>A0ABR3WD23</accession>
<gene>
    <name evidence="6" type="ORF">Daus18300_009751</name>
</gene>
<dbReference type="Proteomes" id="UP001583177">
    <property type="component" value="Unassembled WGS sequence"/>
</dbReference>